<gene>
    <name evidence="5" type="ORF">U9M73_07270</name>
</gene>
<comment type="caution">
    <text evidence="5">The sequence shown here is derived from an EMBL/GenBank/DDBJ whole genome shotgun (WGS) entry which is preliminary data.</text>
</comment>
<evidence type="ECO:0000313" key="5">
    <source>
        <dbReference type="EMBL" id="MEA3569798.1"/>
    </source>
</evidence>
<keyword evidence="2" id="KW-0547">Nucleotide-binding</keyword>
<reference evidence="5 6" key="1">
    <citation type="submission" date="2023-12" db="EMBL/GenBank/DDBJ databases">
        <title>Whole genome sequencing of Paenibacillus phoenicis isolated from the Phoenix Mars Lander spacecraft assembly facility.</title>
        <authorList>
            <person name="Garcia A."/>
            <person name="Venkateswaran K."/>
        </authorList>
    </citation>
    <scope>NUCLEOTIDE SEQUENCE [LARGE SCALE GENOMIC DNA]</scope>
    <source>
        <strain evidence="5 6">3PO2SA</strain>
    </source>
</reference>
<dbReference type="InterPro" id="IPR032823">
    <property type="entry name" value="BCA_ABC_TP_C"/>
</dbReference>
<keyword evidence="1" id="KW-0813">Transport</keyword>
<dbReference type="InterPro" id="IPR027417">
    <property type="entry name" value="P-loop_NTPase"/>
</dbReference>
<evidence type="ECO:0000313" key="6">
    <source>
        <dbReference type="Proteomes" id="UP001292216"/>
    </source>
</evidence>
<dbReference type="InterPro" id="IPR003593">
    <property type="entry name" value="AAA+_ATPase"/>
</dbReference>
<evidence type="ECO:0000256" key="2">
    <source>
        <dbReference type="ARBA" id="ARBA00022741"/>
    </source>
</evidence>
<dbReference type="SMART" id="SM00382">
    <property type="entry name" value="AAA"/>
    <property type="match status" value="1"/>
</dbReference>
<sequence length="269" mass="29420">MTTILKVSKLVKRFGGLTAVGGVDFAFPRGKISAVIGPNGAGKTTFFNMITGIYTPDEGAIELDGESIVGVKPHQVVSLGIARTFQNIRLFGSMTVLENVMVGMHTHLKTGIFGTLLSLPRARHEEEQVHQEAYRLLEFVGLQELLNEQAASLPYGAQRRLEIARALAAKPKVLLLDEPAAGMNPRETTELISLIRRIQEETGMTIILIEHDMKLVMELSEHILVLDYGTKIAEGGPDHIRSHPKVIEAYLGKSAVQGSGETVRFEVIS</sequence>
<dbReference type="GO" id="GO:0005524">
    <property type="term" value="F:ATP binding"/>
    <property type="evidence" value="ECO:0007669"/>
    <property type="project" value="UniProtKB-KW"/>
</dbReference>
<organism evidence="5 6">
    <name type="scientific">Paenibacillus phoenicis</name>
    <dbReference type="NCBI Taxonomy" id="554117"/>
    <lineage>
        <taxon>Bacteria</taxon>
        <taxon>Bacillati</taxon>
        <taxon>Bacillota</taxon>
        <taxon>Bacilli</taxon>
        <taxon>Bacillales</taxon>
        <taxon>Paenibacillaceae</taxon>
        <taxon>Paenibacillus</taxon>
    </lineage>
</organism>
<evidence type="ECO:0000256" key="3">
    <source>
        <dbReference type="ARBA" id="ARBA00022840"/>
    </source>
</evidence>
<dbReference type="PANTHER" id="PTHR45772">
    <property type="entry name" value="CONSERVED COMPONENT OF ABC TRANSPORTER FOR NATURAL AMINO ACIDS-RELATED"/>
    <property type="match status" value="1"/>
</dbReference>
<dbReference type="EMBL" id="JAYERP010000001">
    <property type="protein sequence ID" value="MEA3569798.1"/>
    <property type="molecule type" value="Genomic_DNA"/>
</dbReference>
<dbReference type="PANTHER" id="PTHR45772:SF7">
    <property type="entry name" value="AMINO ACID ABC TRANSPORTER ATP-BINDING PROTEIN"/>
    <property type="match status" value="1"/>
</dbReference>
<feature type="domain" description="ABC transporter" evidence="4">
    <location>
        <begin position="5"/>
        <end position="253"/>
    </location>
</feature>
<dbReference type="InterPro" id="IPR003439">
    <property type="entry name" value="ABC_transporter-like_ATP-bd"/>
</dbReference>
<dbReference type="SUPFAM" id="SSF52540">
    <property type="entry name" value="P-loop containing nucleoside triphosphate hydrolases"/>
    <property type="match status" value="1"/>
</dbReference>
<evidence type="ECO:0000256" key="1">
    <source>
        <dbReference type="ARBA" id="ARBA00022448"/>
    </source>
</evidence>
<name>A0ABU5PIU1_9BACL</name>
<dbReference type="RefSeq" id="WP_009225939.1">
    <property type="nucleotide sequence ID" value="NZ_CBCSKM010000003.1"/>
</dbReference>
<keyword evidence="3 5" id="KW-0067">ATP-binding</keyword>
<proteinExistence type="predicted"/>
<dbReference type="InterPro" id="IPR051120">
    <property type="entry name" value="ABC_AA/LPS_Transport"/>
</dbReference>
<evidence type="ECO:0000259" key="4">
    <source>
        <dbReference type="PROSITE" id="PS50893"/>
    </source>
</evidence>
<dbReference type="PROSITE" id="PS50893">
    <property type="entry name" value="ABC_TRANSPORTER_2"/>
    <property type="match status" value="1"/>
</dbReference>
<dbReference type="Gene3D" id="3.40.50.300">
    <property type="entry name" value="P-loop containing nucleotide triphosphate hydrolases"/>
    <property type="match status" value="1"/>
</dbReference>
<keyword evidence="6" id="KW-1185">Reference proteome</keyword>
<accession>A0ABU5PIU1</accession>
<dbReference type="Pfam" id="PF12399">
    <property type="entry name" value="BCA_ABC_TP_C"/>
    <property type="match status" value="1"/>
</dbReference>
<protein>
    <submittedName>
        <fullName evidence="5">ABC transporter ATP-binding protein</fullName>
    </submittedName>
</protein>
<dbReference type="CDD" id="cd03219">
    <property type="entry name" value="ABC_Mj1267_LivG_branched"/>
    <property type="match status" value="1"/>
</dbReference>
<dbReference type="Proteomes" id="UP001292216">
    <property type="component" value="Unassembled WGS sequence"/>
</dbReference>
<dbReference type="Pfam" id="PF00005">
    <property type="entry name" value="ABC_tran"/>
    <property type="match status" value="1"/>
</dbReference>